<protein>
    <recommendedName>
        <fullName evidence="2">ubiquitinyl hydrolase 1</fullName>
        <ecNumber evidence="2">3.4.19.12</ecNumber>
    </recommendedName>
</protein>
<dbReference type="InterPro" id="IPR050185">
    <property type="entry name" value="Ub_carboxyl-term_hydrolase"/>
</dbReference>
<comment type="catalytic activity">
    <reaction evidence="1">
        <text>Thiol-dependent hydrolysis of ester, thioester, amide, peptide and isopeptide bonds formed by the C-terminal Gly of ubiquitin (a 76-residue protein attached to proteins as an intracellular targeting signal).</text>
        <dbReference type="EC" id="3.4.19.12"/>
    </reaction>
</comment>
<evidence type="ECO:0000259" key="5">
    <source>
        <dbReference type="PROSITE" id="PS50235"/>
    </source>
</evidence>
<evidence type="ECO:0000313" key="6">
    <source>
        <dbReference type="EMBL" id="CAL1589410.1"/>
    </source>
</evidence>
<dbReference type="InterPro" id="IPR028889">
    <property type="entry name" value="USP"/>
</dbReference>
<organism evidence="6 7">
    <name type="scientific">Knipowitschia caucasica</name>
    <name type="common">Caucasian dwarf goby</name>
    <name type="synonym">Pomatoschistus caucasicus</name>
    <dbReference type="NCBI Taxonomy" id="637954"/>
    <lineage>
        <taxon>Eukaryota</taxon>
        <taxon>Metazoa</taxon>
        <taxon>Chordata</taxon>
        <taxon>Craniata</taxon>
        <taxon>Vertebrata</taxon>
        <taxon>Euteleostomi</taxon>
        <taxon>Actinopterygii</taxon>
        <taxon>Neopterygii</taxon>
        <taxon>Teleostei</taxon>
        <taxon>Neoteleostei</taxon>
        <taxon>Acanthomorphata</taxon>
        <taxon>Gobiaria</taxon>
        <taxon>Gobiiformes</taxon>
        <taxon>Gobioidei</taxon>
        <taxon>Gobiidae</taxon>
        <taxon>Gobiinae</taxon>
        <taxon>Knipowitschia</taxon>
    </lineage>
</organism>
<evidence type="ECO:0000256" key="3">
    <source>
        <dbReference type="ARBA" id="ARBA00022801"/>
    </source>
</evidence>
<proteinExistence type="predicted"/>
<dbReference type="GO" id="GO:0004843">
    <property type="term" value="F:cysteine-type deubiquitinase activity"/>
    <property type="evidence" value="ECO:0007669"/>
    <property type="project" value="UniProtKB-EC"/>
</dbReference>
<dbReference type="InterPro" id="IPR038765">
    <property type="entry name" value="Papain-like_cys_pep_sf"/>
</dbReference>
<feature type="compositionally biased region" description="Basic residues" evidence="4">
    <location>
        <begin position="54"/>
        <end position="64"/>
    </location>
</feature>
<reference evidence="6 7" key="1">
    <citation type="submission" date="2024-04" db="EMBL/GenBank/DDBJ databases">
        <authorList>
            <person name="Waldvogel A.-M."/>
            <person name="Schoenle A."/>
        </authorList>
    </citation>
    <scope>NUCLEOTIDE SEQUENCE [LARGE SCALE GENOMIC DNA]</scope>
</reference>
<keyword evidence="7" id="KW-1185">Reference proteome</keyword>
<evidence type="ECO:0000313" key="7">
    <source>
        <dbReference type="Proteomes" id="UP001497482"/>
    </source>
</evidence>
<dbReference type="InterPro" id="IPR001394">
    <property type="entry name" value="Peptidase_C19_UCH"/>
</dbReference>
<dbReference type="Gene3D" id="3.90.70.10">
    <property type="entry name" value="Cysteine proteinases"/>
    <property type="match status" value="1"/>
</dbReference>
<keyword evidence="3" id="KW-0378">Hydrolase</keyword>
<evidence type="ECO:0000256" key="4">
    <source>
        <dbReference type="SAM" id="MobiDB-lite"/>
    </source>
</evidence>
<dbReference type="EMBL" id="OZ035840">
    <property type="protein sequence ID" value="CAL1589410.1"/>
    <property type="molecule type" value="Genomic_DNA"/>
</dbReference>
<dbReference type="PROSITE" id="PS00973">
    <property type="entry name" value="USP_2"/>
    <property type="match status" value="1"/>
</dbReference>
<feature type="compositionally biased region" description="Polar residues" evidence="4">
    <location>
        <begin position="165"/>
        <end position="181"/>
    </location>
</feature>
<dbReference type="GO" id="GO:0016579">
    <property type="term" value="P:protein deubiquitination"/>
    <property type="evidence" value="ECO:0007669"/>
    <property type="project" value="InterPro"/>
</dbReference>
<dbReference type="InterPro" id="IPR018200">
    <property type="entry name" value="USP_CS"/>
</dbReference>
<accession>A0AAV2KMX9</accession>
<gene>
    <name evidence="6" type="ORF">KC01_LOCUS19043</name>
</gene>
<dbReference type="PANTHER" id="PTHR21646">
    <property type="entry name" value="UBIQUITIN CARBOXYL-TERMINAL HYDROLASE"/>
    <property type="match status" value="1"/>
</dbReference>
<dbReference type="EC" id="3.4.19.12" evidence="2"/>
<dbReference type="PROSITE" id="PS50235">
    <property type="entry name" value="USP_3"/>
    <property type="match status" value="1"/>
</dbReference>
<evidence type="ECO:0000256" key="2">
    <source>
        <dbReference type="ARBA" id="ARBA00012759"/>
    </source>
</evidence>
<dbReference type="Proteomes" id="UP001497482">
    <property type="component" value="Chromosome 18"/>
</dbReference>
<feature type="domain" description="USP" evidence="5">
    <location>
        <begin position="1"/>
        <end position="135"/>
    </location>
</feature>
<evidence type="ECO:0000256" key="1">
    <source>
        <dbReference type="ARBA" id="ARBA00000707"/>
    </source>
</evidence>
<feature type="region of interest" description="Disordered" evidence="4">
    <location>
        <begin position="164"/>
        <end position="254"/>
    </location>
</feature>
<dbReference type="PANTHER" id="PTHR21646:SF85">
    <property type="entry name" value="UBIQUITIN CARBOXYL-TERMINAL HYDROLASE 43"/>
    <property type="match status" value="1"/>
</dbReference>
<dbReference type="Pfam" id="PF00443">
    <property type="entry name" value="UCH"/>
    <property type="match status" value="1"/>
</dbReference>
<dbReference type="AlphaFoldDB" id="A0AAV2KMX9"/>
<feature type="compositionally biased region" description="Polar residues" evidence="4">
    <location>
        <begin position="211"/>
        <end position="220"/>
    </location>
</feature>
<feature type="region of interest" description="Disordered" evidence="4">
    <location>
        <begin position="410"/>
        <end position="429"/>
    </location>
</feature>
<feature type="region of interest" description="Disordered" evidence="4">
    <location>
        <begin position="43"/>
        <end position="70"/>
    </location>
</feature>
<name>A0AAV2KMX9_KNICA</name>
<sequence length="504" mass="54752">MSLWTLPDILILHLKRFRQVGELRNKLSALVHFPLSGLDMSPHMVPTRQPPTKHPTKHPTKPPGRRAPGSTPVESLYDLYAVCNHHGGMSGGHYTAFCRNSVDGQWYSFDDSSVEVVPEAEVVTHGAYLLFYQRRDSIPLWSAGSSASGSTSSSASDHWLVRLTGGSSEQDSGPPGSTTPESLELPVFGDETPKSEDADGFDTKPFVRGTQGRSVSIRSPSKSKDPLSRVLPLRWSLTSKESQPKTPPPPPRPGELVEYLESGRRPRCTKEPIVSLVATPPLRTARGRMLHSGLDSPSGGIASAGLDSPKIAEGQRRVYVENLSRSSKRTLDYGLPKGVMQEVAFSQSAPASRDSTLRRNRIQNGGSTRIQKDLLHMVLDPEDRSGFSVHDRNSHESLLSFFKPGFIKKDSPRSPLQSRLNGKPASTDLSKLSYSNGTLHATDPRLSGAHSSSNVMSGYGRCASLQRSGGPAGGAPAQRSVLTDKPGYSTLQWTRYNSTSLVPT</sequence>
<dbReference type="SUPFAM" id="SSF54001">
    <property type="entry name" value="Cysteine proteinases"/>
    <property type="match status" value="1"/>
</dbReference>